<accession>A0A1D6I3F4</accession>
<dbReference type="AlphaFoldDB" id="A0A1D6I3F4"/>
<dbReference type="PANTHER" id="PTHR14865">
    <property type="entry name" value="CST COMPLEX SUBUNIT CTC1"/>
    <property type="match status" value="1"/>
</dbReference>
<comment type="similarity">
    <text evidence="3">Belongs to the CTC1 family.</text>
</comment>
<name>A0A1D6I3F4_MAIZE</name>
<evidence type="ECO:0000256" key="6">
    <source>
        <dbReference type="ARBA" id="ARBA00022895"/>
    </source>
</evidence>
<dbReference type="GO" id="GO:0003677">
    <property type="term" value="F:DNA binding"/>
    <property type="evidence" value="ECO:0007669"/>
    <property type="project" value="UniProtKB-KW"/>
</dbReference>
<dbReference type="GO" id="GO:0005634">
    <property type="term" value="C:nucleus"/>
    <property type="evidence" value="ECO:0007669"/>
    <property type="project" value="UniProtKB-SubCell"/>
</dbReference>
<reference evidence="9" key="1">
    <citation type="submission" date="2015-12" db="EMBL/GenBank/DDBJ databases">
        <title>Update maize B73 reference genome by single molecule sequencing technologies.</title>
        <authorList>
            <consortium name="Maize Genome Sequencing Project"/>
            <person name="Ware D."/>
        </authorList>
    </citation>
    <scope>NUCLEOTIDE SEQUENCE [LARGE SCALE GENOMIC DNA]</scope>
    <source>
        <tissue evidence="9">Seedling</tissue>
    </source>
</reference>
<evidence type="ECO:0000313" key="9">
    <source>
        <dbReference type="EMBL" id="ONM54704.1"/>
    </source>
</evidence>
<evidence type="ECO:0000256" key="8">
    <source>
        <dbReference type="ARBA" id="ARBA00023242"/>
    </source>
</evidence>
<keyword evidence="6" id="KW-0779">Telomere</keyword>
<comment type="subcellular location">
    <subcellularLocation>
        <location evidence="2">Chromosome</location>
        <location evidence="2">Telomere</location>
    </subcellularLocation>
    <subcellularLocation>
        <location evidence="1">Nucleus</location>
    </subcellularLocation>
</comment>
<protein>
    <recommendedName>
        <fullName evidence="4">CST complex subunit CTC1</fullName>
    </recommendedName>
</protein>
<organism evidence="9">
    <name type="scientific">Zea mays</name>
    <name type="common">Maize</name>
    <dbReference type="NCBI Taxonomy" id="4577"/>
    <lineage>
        <taxon>Eukaryota</taxon>
        <taxon>Viridiplantae</taxon>
        <taxon>Streptophyta</taxon>
        <taxon>Embryophyta</taxon>
        <taxon>Tracheophyta</taxon>
        <taxon>Spermatophyta</taxon>
        <taxon>Magnoliopsida</taxon>
        <taxon>Liliopsida</taxon>
        <taxon>Poales</taxon>
        <taxon>Poaceae</taxon>
        <taxon>PACMAD clade</taxon>
        <taxon>Panicoideae</taxon>
        <taxon>Andropogonodae</taxon>
        <taxon>Andropogoneae</taxon>
        <taxon>Tripsacinae</taxon>
        <taxon>Zea</taxon>
    </lineage>
</organism>
<keyword evidence="7" id="KW-0238">DNA-binding</keyword>
<evidence type="ECO:0000256" key="2">
    <source>
        <dbReference type="ARBA" id="ARBA00004574"/>
    </source>
</evidence>
<evidence type="ECO:0000256" key="4">
    <source>
        <dbReference type="ARBA" id="ARBA00016175"/>
    </source>
</evidence>
<dbReference type="PANTHER" id="PTHR14865:SF2">
    <property type="entry name" value="CST COMPLEX SUBUNIT CTC1"/>
    <property type="match status" value="1"/>
</dbReference>
<sequence>MQFHCRVATILVLVLNKSTNQGETPNVKVRLAGFILDDGSSLCCGWADDARAELLLRLQEIVHLDASVNLKLSKGGENSTKLKYTIGCCLEKMLKQHTSVTVKNCGIPPDFYCRDLDASSVSDKALSRLEDKLLKFIVLNACCKGSLTCALAWDKRGDFFNHSLKIRSHGESNPGPEECYSDHLTNSARGPFAQSMFEFGSII</sequence>
<proteinExistence type="inferred from homology"/>
<dbReference type="EMBL" id="CM007650">
    <property type="protein sequence ID" value="ONM54704.1"/>
    <property type="molecule type" value="Genomic_DNA"/>
</dbReference>
<dbReference type="GO" id="GO:0000781">
    <property type="term" value="C:chromosome, telomeric region"/>
    <property type="evidence" value="ECO:0007669"/>
    <property type="project" value="UniProtKB-SubCell"/>
</dbReference>
<gene>
    <name evidence="9" type="ORF">ZEAMMB73_Zm00001d020312</name>
</gene>
<dbReference type="InterPro" id="IPR042617">
    <property type="entry name" value="CTC1-like"/>
</dbReference>
<keyword evidence="5" id="KW-0158">Chromosome</keyword>
<evidence type="ECO:0000256" key="5">
    <source>
        <dbReference type="ARBA" id="ARBA00022454"/>
    </source>
</evidence>
<evidence type="ECO:0000256" key="3">
    <source>
        <dbReference type="ARBA" id="ARBA00006332"/>
    </source>
</evidence>
<evidence type="ECO:0000256" key="7">
    <source>
        <dbReference type="ARBA" id="ARBA00023125"/>
    </source>
</evidence>
<evidence type="ECO:0000256" key="1">
    <source>
        <dbReference type="ARBA" id="ARBA00004123"/>
    </source>
</evidence>
<keyword evidence="8" id="KW-0539">Nucleus</keyword>